<dbReference type="InterPro" id="IPR037396">
    <property type="entry name" value="FMN_HAD"/>
</dbReference>
<feature type="binding site" evidence="5">
    <location>
        <position position="145"/>
    </location>
    <ligand>
        <name>FMN</name>
        <dbReference type="ChEBI" id="CHEBI:58210"/>
    </ligand>
</feature>
<dbReference type="AlphaFoldDB" id="A0AAN6G5N9"/>
<dbReference type="PROSITE" id="PS51349">
    <property type="entry name" value="FMN_HYDROXY_ACID_DH_2"/>
    <property type="match status" value="1"/>
</dbReference>
<dbReference type="Proteomes" id="UP001176521">
    <property type="component" value="Unassembled WGS sequence"/>
</dbReference>
<dbReference type="InterPro" id="IPR013785">
    <property type="entry name" value="Aldolase_TIM"/>
</dbReference>
<feature type="domain" description="FMN hydroxy acid dehydrogenase" evidence="6">
    <location>
        <begin position="19"/>
        <end position="436"/>
    </location>
</feature>
<feature type="binding site" evidence="5">
    <location>
        <position position="319"/>
    </location>
    <ligand>
        <name>glyoxylate</name>
        <dbReference type="ChEBI" id="CHEBI:36655"/>
    </ligand>
</feature>
<dbReference type="Pfam" id="PF01070">
    <property type="entry name" value="FMN_dh"/>
    <property type="match status" value="1"/>
</dbReference>
<keyword evidence="5" id="KW-0285">Flavoprotein</keyword>
<feature type="binding site" evidence="5">
    <location>
        <position position="322"/>
    </location>
    <ligand>
        <name>glyoxylate</name>
        <dbReference type="ChEBI" id="CHEBI:36655"/>
    </ligand>
</feature>
<comment type="cofactor">
    <cofactor evidence="1">
        <name>FMN</name>
        <dbReference type="ChEBI" id="CHEBI:58210"/>
    </cofactor>
</comment>
<evidence type="ECO:0000313" key="8">
    <source>
        <dbReference type="Proteomes" id="UP001176521"/>
    </source>
</evidence>
<feature type="binding site" evidence="5">
    <location>
        <position position="174"/>
    </location>
    <ligand>
        <name>FMN</name>
        <dbReference type="ChEBI" id="CHEBI:58210"/>
    </ligand>
</feature>
<accession>A0AAN6G5N9</accession>
<dbReference type="InterPro" id="IPR000262">
    <property type="entry name" value="FMN-dep_DH"/>
</dbReference>
<keyword evidence="2" id="KW-0560">Oxidoreductase</keyword>
<evidence type="ECO:0000259" key="6">
    <source>
        <dbReference type="PROSITE" id="PS51349"/>
    </source>
</evidence>
<sequence>MSDSKAAYSRQIYVSNLRGVETLPTSLKTVEEAGRKNVPKSAWDYVAGSASAEQTYDANRRALDQWQLVPRMLTASSTESFDMSVRLPALGTATDEDASESGAVGKLFPSPIVLCPIGVLGQLHAEKELATARAASELNVPFTMSSASSTPCEQITEAAEWDPKDTPGKEGWFQLYWPSDDEVTASLLSRAKKCGFTTLVITLDTWALGWRPRDLDNKGYNPFLHGEGVANVFSDPVFVKKYCEGKSPLSKDATEEDIGQASIQAISLITPGYSRSWEDLKIVRELWGDGPIVLKGIQSPHDAVRAIRAGMDGIWVSNHGGRQVDGAIGALQALRSVAQVVRSSVSTSAAPERRTRPAIIFDSGIRTGADIMKAIALGADLVGIGRPYAYGLAANGEQGVDAVLRTLLADFELNAALAGCKSVSEIAQRGTGANGQEAVVIRAGAEPKL</sequence>
<evidence type="ECO:0000256" key="1">
    <source>
        <dbReference type="ARBA" id="ARBA00001917"/>
    </source>
</evidence>
<reference evidence="7" key="1">
    <citation type="journal article" date="2023" name="PhytoFront">
        <title>Draft Genome Resources of Seven Strains of Tilletia horrida, Causal Agent of Kernel Smut of Rice.</title>
        <authorList>
            <person name="Khanal S."/>
            <person name="Antony Babu S."/>
            <person name="Zhou X.G."/>
        </authorList>
    </citation>
    <scope>NUCLEOTIDE SEQUENCE</scope>
    <source>
        <strain evidence="7">TX3</strain>
    </source>
</reference>
<dbReference type="Gene3D" id="3.20.20.70">
    <property type="entry name" value="Aldolase class I"/>
    <property type="match status" value="1"/>
</dbReference>
<dbReference type="InterPro" id="IPR012133">
    <property type="entry name" value="Alpha-hydoxy_acid_DH_FMN"/>
</dbReference>
<dbReference type="SUPFAM" id="SSF51395">
    <property type="entry name" value="FMN-linked oxidoreductases"/>
    <property type="match status" value="1"/>
</dbReference>
<evidence type="ECO:0000256" key="5">
    <source>
        <dbReference type="PIRSR" id="PIRSR000138-2"/>
    </source>
</evidence>
<feature type="binding site" evidence="5">
    <location>
        <position position="211"/>
    </location>
    <ligand>
        <name>glyoxylate</name>
        <dbReference type="ChEBI" id="CHEBI:36655"/>
    </ligand>
</feature>
<feature type="binding site" evidence="5">
    <location>
        <begin position="116"/>
        <end position="118"/>
    </location>
    <ligand>
        <name>FMN</name>
        <dbReference type="ChEBI" id="CHEBI:58210"/>
    </ligand>
</feature>
<feature type="binding site" evidence="5">
    <location>
        <position position="317"/>
    </location>
    <ligand>
        <name>FMN</name>
        <dbReference type="ChEBI" id="CHEBI:58210"/>
    </ligand>
</feature>
<feature type="binding site" evidence="5">
    <location>
        <position position="176"/>
    </location>
    <ligand>
        <name>glyoxylate</name>
        <dbReference type="ChEBI" id="CHEBI:36655"/>
    </ligand>
</feature>
<keyword evidence="8" id="KW-1185">Reference proteome</keyword>
<feature type="binding site" evidence="5">
    <location>
        <begin position="362"/>
        <end position="366"/>
    </location>
    <ligand>
        <name>FMN</name>
        <dbReference type="ChEBI" id="CHEBI:58210"/>
    </ligand>
</feature>
<gene>
    <name evidence="7" type="ORF">OC842_006675</name>
</gene>
<evidence type="ECO:0000256" key="3">
    <source>
        <dbReference type="ARBA" id="ARBA00024042"/>
    </source>
</evidence>
<feature type="binding site" evidence="5">
    <location>
        <position position="202"/>
    </location>
    <ligand>
        <name>FMN</name>
        <dbReference type="ChEBI" id="CHEBI:58210"/>
    </ligand>
</feature>
<feature type="binding site" evidence="5">
    <location>
        <position position="45"/>
    </location>
    <ligand>
        <name>glyoxylate</name>
        <dbReference type="ChEBI" id="CHEBI:36655"/>
    </ligand>
</feature>
<dbReference type="GO" id="GO:0016491">
    <property type="term" value="F:oxidoreductase activity"/>
    <property type="evidence" value="ECO:0007669"/>
    <property type="project" value="UniProtKB-KW"/>
</dbReference>
<protein>
    <recommendedName>
        <fullName evidence="6">FMN hydroxy acid dehydrogenase domain-containing protein</fullName>
    </recommendedName>
</protein>
<comment type="caution">
    <text evidence="7">The sequence shown here is derived from an EMBL/GenBank/DDBJ whole genome shotgun (WGS) entry which is preliminary data.</text>
</comment>
<evidence type="ECO:0000313" key="7">
    <source>
        <dbReference type="EMBL" id="KAK0521760.1"/>
    </source>
</evidence>
<feature type="binding site" evidence="5">
    <location>
        <position position="295"/>
    </location>
    <ligand>
        <name>FMN</name>
        <dbReference type="ChEBI" id="CHEBI:58210"/>
    </ligand>
</feature>
<keyword evidence="5" id="KW-0288">FMN</keyword>
<dbReference type="PANTHER" id="PTHR10578:SF143">
    <property type="entry name" value="FMN-DEPENDENT ALPHA-HYDROXY ACID DEHYDROGENASE PB1A11.03"/>
    <property type="match status" value="1"/>
</dbReference>
<comment type="similarity">
    <text evidence="3">Belongs to the FMN-dependent alpha-hydroxy acid dehydrogenase family.</text>
</comment>
<dbReference type="PANTHER" id="PTHR10578">
    <property type="entry name" value="S -2-HYDROXY-ACID OXIDASE-RELATED"/>
    <property type="match status" value="1"/>
</dbReference>
<name>A0AAN6G5N9_9BASI</name>
<feature type="active site" description="Proton acceptor" evidence="4">
    <location>
        <position position="319"/>
    </location>
</feature>
<dbReference type="PIRSF" id="PIRSF000138">
    <property type="entry name" value="Al-hdrx_acd_dh"/>
    <property type="match status" value="1"/>
</dbReference>
<dbReference type="InterPro" id="IPR008259">
    <property type="entry name" value="FMN_hydac_DH_AS"/>
</dbReference>
<dbReference type="GO" id="GO:0010181">
    <property type="term" value="F:FMN binding"/>
    <property type="evidence" value="ECO:0007669"/>
    <property type="project" value="InterPro"/>
</dbReference>
<dbReference type="PROSITE" id="PS00557">
    <property type="entry name" value="FMN_HYDROXY_ACID_DH_1"/>
    <property type="match status" value="1"/>
</dbReference>
<evidence type="ECO:0000256" key="2">
    <source>
        <dbReference type="ARBA" id="ARBA00023002"/>
    </source>
</evidence>
<feature type="binding site" evidence="5">
    <location>
        <begin position="385"/>
        <end position="386"/>
    </location>
    <ligand>
        <name>FMN</name>
        <dbReference type="ChEBI" id="CHEBI:58210"/>
    </ligand>
</feature>
<organism evidence="7 8">
    <name type="scientific">Tilletia horrida</name>
    <dbReference type="NCBI Taxonomy" id="155126"/>
    <lineage>
        <taxon>Eukaryota</taxon>
        <taxon>Fungi</taxon>
        <taxon>Dikarya</taxon>
        <taxon>Basidiomycota</taxon>
        <taxon>Ustilaginomycotina</taxon>
        <taxon>Exobasidiomycetes</taxon>
        <taxon>Tilletiales</taxon>
        <taxon>Tilletiaceae</taxon>
        <taxon>Tilletia</taxon>
    </lineage>
</organism>
<proteinExistence type="inferred from homology"/>
<evidence type="ECO:0000256" key="4">
    <source>
        <dbReference type="PIRSR" id="PIRSR000138-1"/>
    </source>
</evidence>
<dbReference type="EMBL" id="JAPDMQ010000642">
    <property type="protein sequence ID" value="KAK0521760.1"/>
    <property type="molecule type" value="Genomic_DNA"/>
</dbReference>